<dbReference type="SMART" id="SM00382">
    <property type="entry name" value="AAA"/>
    <property type="match status" value="1"/>
</dbReference>
<feature type="modified residue" description="4-aspartylphosphate" evidence="11">
    <location>
        <position position="53"/>
    </location>
</feature>
<dbReference type="SUPFAM" id="SSF46689">
    <property type="entry name" value="Homeodomain-like"/>
    <property type="match status" value="1"/>
</dbReference>
<evidence type="ECO:0000313" key="16">
    <source>
        <dbReference type="Proteomes" id="UP000823936"/>
    </source>
</evidence>
<accession>A0A9D1PT08</accession>
<dbReference type="SUPFAM" id="SSF52540">
    <property type="entry name" value="P-loop containing nucleoside triphosphate hydrolases"/>
    <property type="match status" value="1"/>
</dbReference>
<evidence type="ECO:0000256" key="10">
    <source>
        <dbReference type="ARBA" id="ARBA00023163"/>
    </source>
</evidence>
<dbReference type="PROSITE" id="PS00675">
    <property type="entry name" value="SIGMA54_INTERACT_1"/>
    <property type="match status" value="1"/>
</dbReference>
<dbReference type="Pfam" id="PF25601">
    <property type="entry name" value="AAA_lid_14"/>
    <property type="match status" value="1"/>
</dbReference>
<evidence type="ECO:0000256" key="9">
    <source>
        <dbReference type="ARBA" id="ARBA00023159"/>
    </source>
</evidence>
<dbReference type="SMART" id="SM00448">
    <property type="entry name" value="REC"/>
    <property type="match status" value="1"/>
</dbReference>
<dbReference type="InterPro" id="IPR009057">
    <property type="entry name" value="Homeodomain-like_sf"/>
</dbReference>
<dbReference type="Pfam" id="PF00072">
    <property type="entry name" value="Response_reg"/>
    <property type="match status" value="1"/>
</dbReference>
<dbReference type="PRINTS" id="PR01590">
    <property type="entry name" value="HTHFIS"/>
</dbReference>
<dbReference type="GO" id="GO:0005524">
    <property type="term" value="F:ATP binding"/>
    <property type="evidence" value="ECO:0007669"/>
    <property type="project" value="UniProtKB-KW"/>
</dbReference>
<feature type="domain" description="Response regulatory" evidence="14">
    <location>
        <begin position="4"/>
        <end position="118"/>
    </location>
</feature>
<dbReference type="InterPro" id="IPR058031">
    <property type="entry name" value="AAA_lid_NorR"/>
</dbReference>
<reference evidence="15" key="2">
    <citation type="submission" date="2021-04" db="EMBL/GenBank/DDBJ databases">
        <authorList>
            <person name="Gilroy R."/>
        </authorList>
    </citation>
    <scope>NUCLEOTIDE SEQUENCE</scope>
    <source>
        <strain evidence="15">Gambia11-129</strain>
    </source>
</reference>
<evidence type="ECO:0000256" key="1">
    <source>
        <dbReference type="ARBA" id="ARBA00004496"/>
    </source>
</evidence>
<dbReference type="InterPro" id="IPR003593">
    <property type="entry name" value="AAA+_ATPase"/>
</dbReference>
<dbReference type="GO" id="GO:0005737">
    <property type="term" value="C:cytoplasm"/>
    <property type="evidence" value="ECO:0007669"/>
    <property type="project" value="UniProtKB-SubCell"/>
</dbReference>
<dbReference type="CDD" id="cd00009">
    <property type="entry name" value="AAA"/>
    <property type="match status" value="1"/>
</dbReference>
<comment type="subcellular location">
    <subcellularLocation>
        <location evidence="1">Cytoplasm</location>
    </subcellularLocation>
</comment>
<evidence type="ECO:0000256" key="5">
    <source>
        <dbReference type="ARBA" id="ARBA00022840"/>
    </source>
</evidence>
<dbReference type="InterPro" id="IPR011006">
    <property type="entry name" value="CheY-like_superfamily"/>
</dbReference>
<evidence type="ECO:0000259" key="14">
    <source>
        <dbReference type="PROSITE" id="PS50110"/>
    </source>
</evidence>
<dbReference type="Gene3D" id="3.40.50.300">
    <property type="entry name" value="P-loop containing nucleotide triphosphate hydrolases"/>
    <property type="match status" value="1"/>
</dbReference>
<dbReference type="Gene3D" id="3.40.50.2300">
    <property type="match status" value="1"/>
</dbReference>
<feature type="coiled-coil region" evidence="12">
    <location>
        <begin position="113"/>
        <end position="140"/>
    </location>
</feature>
<dbReference type="EMBL" id="DXHU01000002">
    <property type="protein sequence ID" value="HIV98198.1"/>
    <property type="molecule type" value="Genomic_DNA"/>
</dbReference>
<keyword evidence="6" id="KW-0902">Two-component regulatory system</keyword>
<dbReference type="PANTHER" id="PTHR32071">
    <property type="entry name" value="TRANSCRIPTIONAL REGULATORY PROTEIN"/>
    <property type="match status" value="1"/>
</dbReference>
<evidence type="ECO:0000313" key="15">
    <source>
        <dbReference type="EMBL" id="HIV98198.1"/>
    </source>
</evidence>
<keyword evidence="8" id="KW-0238">DNA-binding</keyword>
<protein>
    <submittedName>
        <fullName evidence="15">Sigma-54 dependent transcriptional regulator</fullName>
    </submittedName>
</protein>
<dbReference type="GO" id="GO:0000160">
    <property type="term" value="P:phosphorelay signal transduction system"/>
    <property type="evidence" value="ECO:0007669"/>
    <property type="project" value="UniProtKB-KW"/>
</dbReference>
<dbReference type="GO" id="GO:0006355">
    <property type="term" value="P:regulation of DNA-templated transcription"/>
    <property type="evidence" value="ECO:0007669"/>
    <property type="project" value="InterPro"/>
</dbReference>
<dbReference type="FunFam" id="3.40.50.300:FF:000006">
    <property type="entry name" value="DNA-binding transcriptional regulator NtrC"/>
    <property type="match status" value="1"/>
</dbReference>
<dbReference type="Pfam" id="PF02954">
    <property type="entry name" value="HTH_8"/>
    <property type="match status" value="1"/>
</dbReference>
<proteinExistence type="predicted"/>
<dbReference type="FunFam" id="3.40.50.2300:FF:000018">
    <property type="entry name" value="DNA-binding transcriptional regulator NtrC"/>
    <property type="match status" value="1"/>
</dbReference>
<name>A0A9D1PT08_9SPIO</name>
<evidence type="ECO:0000256" key="12">
    <source>
        <dbReference type="SAM" id="Coils"/>
    </source>
</evidence>
<gene>
    <name evidence="15" type="ORF">IAB12_00220</name>
</gene>
<dbReference type="PROSITE" id="PS50045">
    <property type="entry name" value="SIGMA54_INTERACT_4"/>
    <property type="match status" value="1"/>
</dbReference>
<evidence type="ECO:0000259" key="13">
    <source>
        <dbReference type="PROSITE" id="PS50045"/>
    </source>
</evidence>
<evidence type="ECO:0000256" key="11">
    <source>
        <dbReference type="PROSITE-ProRule" id="PRU00169"/>
    </source>
</evidence>
<evidence type="ECO:0000256" key="7">
    <source>
        <dbReference type="ARBA" id="ARBA00023015"/>
    </source>
</evidence>
<organism evidence="15 16">
    <name type="scientific">Candidatus Ornithospirochaeta avicola</name>
    <dbReference type="NCBI Taxonomy" id="2840896"/>
    <lineage>
        <taxon>Bacteria</taxon>
        <taxon>Pseudomonadati</taxon>
        <taxon>Spirochaetota</taxon>
        <taxon>Spirochaetia</taxon>
        <taxon>Spirochaetales</taxon>
        <taxon>Spirochaetaceae</taxon>
        <taxon>Spirochaetaceae incertae sedis</taxon>
        <taxon>Candidatus Ornithospirochaeta</taxon>
    </lineage>
</organism>
<feature type="domain" description="Sigma-54 factor interaction" evidence="13">
    <location>
        <begin position="146"/>
        <end position="375"/>
    </location>
</feature>
<dbReference type="InterPro" id="IPR025944">
    <property type="entry name" value="Sigma_54_int_dom_CS"/>
</dbReference>
<dbReference type="InterPro" id="IPR002078">
    <property type="entry name" value="Sigma_54_int"/>
</dbReference>
<dbReference type="PROSITE" id="PS00688">
    <property type="entry name" value="SIGMA54_INTERACT_3"/>
    <property type="match status" value="1"/>
</dbReference>
<dbReference type="Gene3D" id="1.10.10.60">
    <property type="entry name" value="Homeodomain-like"/>
    <property type="match status" value="1"/>
</dbReference>
<dbReference type="GO" id="GO:0043565">
    <property type="term" value="F:sequence-specific DNA binding"/>
    <property type="evidence" value="ECO:0007669"/>
    <property type="project" value="InterPro"/>
</dbReference>
<evidence type="ECO:0000256" key="8">
    <source>
        <dbReference type="ARBA" id="ARBA00023125"/>
    </source>
</evidence>
<comment type="caution">
    <text evidence="15">The sequence shown here is derived from an EMBL/GenBank/DDBJ whole genome shotgun (WGS) entry which is preliminary data.</text>
</comment>
<keyword evidence="3 11" id="KW-0597">Phosphoprotein</keyword>
<dbReference type="Pfam" id="PF00158">
    <property type="entry name" value="Sigma54_activat"/>
    <property type="match status" value="1"/>
</dbReference>
<dbReference type="InterPro" id="IPR027417">
    <property type="entry name" value="P-loop_NTPase"/>
</dbReference>
<keyword evidence="9" id="KW-0010">Activator</keyword>
<dbReference type="FunFam" id="1.10.8.60:FF:000014">
    <property type="entry name" value="DNA-binding transcriptional regulator NtrC"/>
    <property type="match status" value="1"/>
</dbReference>
<dbReference type="PANTHER" id="PTHR32071:SF57">
    <property type="entry name" value="C4-DICARBOXYLATE TRANSPORT TRANSCRIPTIONAL REGULATORY PROTEIN DCTD"/>
    <property type="match status" value="1"/>
</dbReference>
<keyword evidence="2" id="KW-0963">Cytoplasm</keyword>
<dbReference type="PROSITE" id="PS00676">
    <property type="entry name" value="SIGMA54_INTERACT_2"/>
    <property type="match status" value="1"/>
</dbReference>
<keyword evidence="5" id="KW-0067">ATP-binding</keyword>
<dbReference type="InterPro" id="IPR001789">
    <property type="entry name" value="Sig_transdc_resp-reg_receiver"/>
</dbReference>
<dbReference type="InterPro" id="IPR025662">
    <property type="entry name" value="Sigma_54_int_dom_ATP-bd_1"/>
</dbReference>
<dbReference type="InterPro" id="IPR025943">
    <property type="entry name" value="Sigma_54_int_dom_ATP-bd_2"/>
</dbReference>
<dbReference type="PROSITE" id="PS50110">
    <property type="entry name" value="RESPONSE_REGULATORY"/>
    <property type="match status" value="1"/>
</dbReference>
<keyword evidence="7" id="KW-0805">Transcription regulation</keyword>
<reference evidence="15" key="1">
    <citation type="journal article" date="2021" name="PeerJ">
        <title>Extensive microbial diversity within the chicken gut microbiome revealed by metagenomics and culture.</title>
        <authorList>
            <person name="Gilroy R."/>
            <person name="Ravi A."/>
            <person name="Getino M."/>
            <person name="Pursley I."/>
            <person name="Horton D.L."/>
            <person name="Alikhan N.F."/>
            <person name="Baker D."/>
            <person name="Gharbi K."/>
            <person name="Hall N."/>
            <person name="Watson M."/>
            <person name="Adriaenssens E.M."/>
            <person name="Foster-Nyarko E."/>
            <person name="Jarju S."/>
            <person name="Secka A."/>
            <person name="Antonio M."/>
            <person name="Oren A."/>
            <person name="Chaudhuri R.R."/>
            <person name="La Ragione R."/>
            <person name="Hildebrand F."/>
            <person name="Pallen M.J."/>
        </authorList>
    </citation>
    <scope>NUCLEOTIDE SEQUENCE</scope>
    <source>
        <strain evidence="15">Gambia11-129</strain>
    </source>
</reference>
<evidence type="ECO:0000256" key="2">
    <source>
        <dbReference type="ARBA" id="ARBA00022490"/>
    </source>
</evidence>
<dbReference type="Gene3D" id="1.10.8.60">
    <property type="match status" value="1"/>
</dbReference>
<dbReference type="InterPro" id="IPR002197">
    <property type="entry name" value="HTH_Fis"/>
</dbReference>
<keyword evidence="10" id="KW-0804">Transcription</keyword>
<keyword evidence="12" id="KW-0175">Coiled coil</keyword>
<evidence type="ECO:0000256" key="4">
    <source>
        <dbReference type="ARBA" id="ARBA00022741"/>
    </source>
</evidence>
<keyword evidence="4" id="KW-0547">Nucleotide-binding</keyword>
<evidence type="ECO:0000256" key="3">
    <source>
        <dbReference type="ARBA" id="ARBA00022553"/>
    </source>
</evidence>
<dbReference type="Proteomes" id="UP000823936">
    <property type="component" value="Unassembled WGS sequence"/>
</dbReference>
<evidence type="ECO:0000256" key="6">
    <source>
        <dbReference type="ARBA" id="ARBA00023012"/>
    </source>
</evidence>
<dbReference type="SUPFAM" id="SSF52172">
    <property type="entry name" value="CheY-like"/>
    <property type="match status" value="1"/>
</dbReference>
<dbReference type="AlphaFoldDB" id="A0A9D1PT08"/>
<sequence>MMATILIADDEVNILSGLEIAFTEEGWNVLCASDGLDAWEKISKNDVDLVITDLKMPKMDGYELLKKISSSYPRLPVIVLTGHGTIETAVETMRDGAVDFFTKPVDLDKLLLVVKKTILNSELKEQNRKLTEEIDKLKKRQQYSSIIGKSNKVSQLMDIINQVAPTKASVLITGESGTGKELVSDAIYSLSSRVGKPFVKVHCAALSESLLESELFGHEKGAFTGAAKEKKGRFELADGGTIFLDEIGEINAQTQIKLLRVLQEKEFERVGGEKTIKVDVRVICATNRNLEEEVKKGNFREDLYYRLNVVHISVPPLRERKEDIDMLALSFLKEFNEEDGKKIEGFTKAARKALFSYSWPGNVRELKNTIESAVVLAKGNMIDTDDLPSSILDEGKKEELVITLPVTMEEVERKVIYSTIDYFEGNKSKAADELKIGRKTLYRKLEEFEKDNA</sequence>